<evidence type="ECO:0000313" key="2">
    <source>
        <dbReference type="Proteomes" id="UP000838756"/>
    </source>
</evidence>
<keyword evidence="2" id="KW-1185">Reference proteome</keyword>
<evidence type="ECO:0000313" key="1">
    <source>
        <dbReference type="EMBL" id="CAH2217750.1"/>
    </source>
</evidence>
<organism evidence="1 2">
    <name type="scientific">Pararge aegeria aegeria</name>
    <dbReference type="NCBI Taxonomy" id="348720"/>
    <lineage>
        <taxon>Eukaryota</taxon>
        <taxon>Metazoa</taxon>
        <taxon>Ecdysozoa</taxon>
        <taxon>Arthropoda</taxon>
        <taxon>Hexapoda</taxon>
        <taxon>Insecta</taxon>
        <taxon>Pterygota</taxon>
        <taxon>Neoptera</taxon>
        <taxon>Endopterygota</taxon>
        <taxon>Lepidoptera</taxon>
        <taxon>Glossata</taxon>
        <taxon>Ditrysia</taxon>
        <taxon>Papilionoidea</taxon>
        <taxon>Nymphalidae</taxon>
        <taxon>Satyrinae</taxon>
        <taxon>Satyrini</taxon>
        <taxon>Parargina</taxon>
        <taxon>Pararge</taxon>
    </lineage>
</organism>
<proteinExistence type="predicted"/>
<sequence length="69" mass="7843">MKFFEKVESAFQIFDHGKCWNGCGDDRLEAARDGAARRDDVVHDLVRRRASSCGIVRRASPSFDRTVRA</sequence>
<dbReference type="Proteomes" id="UP000838756">
    <property type="component" value="Unassembled WGS sequence"/>
</dbReference>
<name>A0A8S4QWM2_9NEOP</name>
<gene>
    <name evidence="1" type="primary">jg27989</name>
    <name evidence="1" type="ORF">PAEG_LOCUS5632</name>
</gene>
<dbReference type="AlphaFoldDB" id="A0A8S4QWM2"/>
<reference evidence="1" key="1">
    <citation type="submission" date="2022-03" db="EMBL/GenBank/DDBJ databases">
        <authorList>
            <person name="Lindestad O."/>
        </authorList>
    </citation>
    <scope>NUCLEOTIDE SEQUENCE</scope>
</reference>
<accession>A0A8S4QWM2</accession>
<dbReference type="EMBL" id="CAKXAJ010018479">
    <property type="protein sequence ID" value="CAH2217750.1"/>
    <property type="molecule type" value="Genomic_DNA"/>
</dbReference>
<comment type="caution">
    <text evidence="1">The sequence shown here is derived from an EMBL/GenBank/DDBJ whole genome shotgun (WGS) entry which is preliminary data.</text>
</comment>
<protein>
    <submittedName>
        <fullName evidence="1">Jg27989 protein</fullName>
    </submittedName>
</protein>